<proteinExistence type="predicted"/>
<dbReference type="InterPro" id="IPR021257">
    <property type="entry name" value="DUF2809"/>
</dbReference>
<evidence type="ECO:0008006" key="4">
    <source>
        <dbReference type="Google" id="ProtNLM"/>
    </source>
</evidence>
<reference evidence="2" key="1">
    <citation type="submission" date="2023-07" db="EMBL/GenBank/DDBJ databases">
        <title>Sequencing the genomes of 1000 actinobacteria strains.</title>
        <authorList>
            <person name="Klenk H.-P."/>
        </authorList>
    </citation>
    <scope>NUCLEOTIDE SEQUENCE</scope>
    <source>
        <strain evidence="2">DSM 44707</strain>
    </source>
</reference>
<dbReference type="Pfam" id="PF10990">
    <property type="entry name" value="DUF2809"/>
    <property type="match status" value="1"/>
</dbReference>
<feature type="transmembrane region" description="Helical" evidence="1">
    <location>
        <begin position="33"/>
        <end position="52"/>
    </location>
</feature>
<comment type="caution">
    <text evidence="2">The sequence shown here is derived from an EMBL/GenBank/DDBJ whole genome shotgun (WGS) entry which is preliminary data.</text>
</comment>
<gene>
    <name evidence="2" type="ORF">J2S41_007794</name>
</gene>
<evidence type="ECO:0000313" key="3">
    <source>
        <dbReference type="Proteomes" id="UP001183643"/>
    </source>
</evidence>
<dbReference type="EMBL" id="JAVDYB010000001">
    <property type="protein sequence ID" value="MDR7281016.1"/>
    <property type="molecule type" value="Genomic_DNA"/>
</dbReference>
<evidence type="ECO:0000256" key="1">
    <source>
        <dbReference type="SAM" id="Phobius"/>
    </source>
</evidence>
<accession>A0AAE3YZK6</accession>
<dbReference type="AlphaFoldDB" id="A0AAE3YZK6"/>
<protein>
    <recommendedName>
        <fullName evidence="4">DUF2809 domain-containing protein</fullName>
    </recommendedName>
</protein>
<feature type="transmembrane region" description="Helical" evidence="1">
    <location>
        <begin position="58"/>
        <end position="77"/>
    </location>
</feature>
<keyword evidence="1" id="KW-1133">Transmembrane helix</keyword>
<feature type="transmembrane region" description="Helical" evidence="1">
    <location>
        <begin position="84"/>
        <end position="108"/>
    </location>
</feature>
<keyword evidence="3" id="KW-1185">Reference proteome</keyword>
<feature type="transmembrane region" description="Helical" evidence="1">
    <location>
        <begin position="128"/>
        <end position="146"/>
    </location>
</feature>
<evidence type="ECO:0000313" key="2">
    <source>
        <dbReference type="EMBL" id="MDR7281016.1"/>
    </source>
</evidence>
<sequence length="159" mass="16666">MTLGTAPFSPRTGPGTIGVVPDRYDRAMLARSLATLTATAALIVALSIRAIADGVIEQVSGTALYASMVYAAVVFAAPRLAPWISGAIAVGFCWAVEFSQLTGVPAYLSERSVAARLALGVQFDLIDVLWYPAGVVPLVLVHTLLASMRPSVRGATDDY</sequence>
<keyword evidence="1" id="KW-0472">Membrane</keyword>
<keyword evidence="1" id="KW-0812">Transmembrane</keyword>
<name>A0AAE3YZK6_9ACTN</name>
<dbReference type="RefSeq" id="WP_310375910.1">
    <property type="nucleotide sequence ID" value="NZ_JAVDYB010000001.1"/>
</dbReference>
<organism evidence="2 3">
    <name type="scientific">Catenuloplanes atrovinosus</name>
    <dbReference type="NCBI Taxonomy" id="137266"/>
    <lineage>
        <taxon>Bacteria</taxon>
        <taxon>Bacillati</taxon>
        <taxon>Actinomycetota</taxon>
        <taxon>Actinomycetes</taxon>
        <taxon>Micromonosporales</taxon>
        <taxon>Micromonosporaceae</taxon>
        <taxon>Catenuloplanes</taxon>
    </lineage>
</organism>
<dbReference type="Proteomes" id="UP001183643">
    <property type="component" value="Unassembled WGS sequence"/>
</dbReference>